<keyword evidence="2" id="KW-1133">Transmembrane helix</keyword>
<feature type="region of interest" description="Disordered" evidence="1">
    <location>
        <begin position="271"/>
        <end position="290"/>
    </location>
</feature>
<proteinExistence type="predicted"/>
<dbReference type="InterPro" id="IPR049326">
    <property type="entry name" value="Rhodopsin_dom_fungi"/>
</dbReference>
<dbReference type="Pfam" id="PF20684">
    <property type="entry name" value="Fung_rhodopsin"/>
    <property type="match status" value="2"/>
</dbReference>
<evidence type="ECO:0000256" key="1">
    <source>
        <dbReference type="SAM" id="MobiDB-lite"/>
    </source>
</evidence>
<evidence type="ECO:0000256" key="2">
    <source>
        <dbReference type="SAM" id="Phobius"/>
    </source>
</evidence>
<name>A0A232LUD2_9EURO</name>
<evidence type="ECO:0000313" key="5">
    <source>
        <dbReference type="Proteomes" id="UP000243515"/>
    </source>
</evidence>
<keyword evidence="2" id="KW-0812">Transmembrane</keyword>
<dbReference type="PANTHER" id="PTHR39614">
    <property type="entry name" value="INTEGRAL MEMBRANE PROTEIN"/>
    <property type="match status" value="1"/>
</dbReference>
<comment type="caution">
    <text evidence="4">The sequence shown here is derived from an EMBL/GenBank/DDBJ whole genome shotgun (WGS) entry which is preliminary data.</text>
</comment>
<dbReference type="PANTHER" id="PTHR39614:SF2">
    <property type="entry name" value="INTEGRAL MEMBRANE PROTEIN"/>
    <property type="match status" value="1"/>
</dbReference>
<organism evidence="4 5">
    <name type="scientific">Elaphomyces granulatus</name>
    <dbReference type="NCBI Taxonomy" id="519963"/>
    <lineage>
        <taxon>Eukaryota</taxon>
        <taxon>Fungi</taxon>
        <taxon>Dikarya</taxon>
        <taxon>Ascomycota</taxon>
        <taxon>Pezizomycotina</taxon>
        <taxon>Eurotiomycetes</taxon>
        <taxon>Eurotiomycetidae</taxon>
        <taxon>Eurotiales</taxon>
        <taxon>Elaphomycetaceae</taxon>
        <taxon>Elaphomyces</taxon>
    </lineage>
</organism>
<reference evidence="4 5" key="1">
    <citation type="journal article" date="2015" name="Environ. Microbiol.">
        <title>Metagenome sequence of Elaphomyces granulatus from sporocarp tissue reveals Ascomycota ectomycorrhizal fingerprints of genome expansion and a Proteobacteria-rich microbiome.</title>
        <authorList>
            <person name="Quandt C.A."/>
            <person name="Kohler A."/>
            <person name="Hesse C.N."/>
            <person name="Sharpton T.J."/>
            <person name="Martin F."/>
            <person name="Spatafora J.W."/>
        </authorList>
    </citation>
    <scope>NUCLEOTIDE SEQUENCE [LARGE SCALE GENOMIC DNA]</scope>
    <source>
        <strain evidence="4 5">OSC145934</strain>
    </source>
</reference>
<evidence type="ECO:0000313" key="4">
    <source>
        <dbReference type="EMBL" id="OXV07771.1"/>
    </source>
</evidence>
<feature type="transmembrane region" description="Helical" evidence="2">
    <location>
        <begin position="159"/>
        <end position="182"/>
    </location>
</feature>
<dbReference type="Proteomes" id="UP000243515">
    <property type="component" value="Unassembled WGS sequence"/>
</dbReference>
<sequence length="362" mass="40074">MSDVEGHRAYIITPTDRSGLVIIASTIFMSWMVSCYFIRIYTRMAITGPFDLDDAVAGIGTVIGVAQVGVLLGAVSNGFGKSKELLTHSQIWSAERDIYASDILFLLAHGAAKISVTLLLDRLHREATYKKFCSGILGLTLCWLLTSVILMALSKDMFLRWQVITGLDVILEVTMFLMSIYLVWGLQMRWSGKVVVVGAFGSRLIVIVLAILRLTYLNPDNFSSDPTLTGVDANICTQVLLHYSLMAATIPCLKPFVISFNTGWGHGTANKSQCSNLQQQSGSNSYSRSLKPSAPVQEVVLPPPFRQDLPEPQACVTNVEVGYRRHNSADSIHSHESQRMIIRETRAWMVEHENIEMKSLGT</sequence>
<dbReference type="OrthoDB" id="3918601at2759"/>
<gene>
    <name evidence="4" type="ORF">Egran_04465</name>
</gene>
<protein>
    <recommendedName>
        <fullName evidence="3">Rhodopsin domain-containing protein</fullName>
    </recommendedName>
</protein>
<feature type="transmembrane region" description="Helical" evidence="2">
    <location>
        <begin position="132"/>
        <end position="153"/>
    </location>
</feature>
<keyword evidence="2" id="KW-0472">Membrane</keyword>
<evidence type="ECO:0000259" key="3">
    <source>
        <dbReference type="Pfam" id="PF20684"/>
    </source>
</evidence>
<feature type="transmembrane region" description="Helical" evidence="2">
    <location>
        <begin position="54"/>
        <end position="79"/>
    </location>
</feature>
<feature type="transmembrane region" description="Helical" evidence="2">
    <location>
        <begin position="20"/>
        <end position="42"/>
    </location>
</feature>
<keyword evidence="5" id="KW-1185">Reference proteome</keyword>
<accession>A0A232LUD2</accession>
<feature type="domain" description="Rhodopsin" evidence="3">
    <location>
        <begin position="38"/>
        <end position="151"/>
    </location>
</feature>
<feature type="domain" description="Rhodopsin" evidence="3">
    <location>
        <begin position="161"/>
        <end position="257"/>
    </location>
</feature>
<dbReference type="EMBL" id="NPHW01004571">
    <property type="protein sequence ID" value="OXV07771.1"/>
    <property type="molecule type" value="Genomic_DNA"/>
</dbReference>
<feature type="transmembrane region" description="Helical" evidence="2">
    <location>
        <begin position="194"/>
        <end position="216"/>
    </location>
</feature>
<dbReference type="AlphaFoldDB" id="A0A232LUD2"/>